<dbReference type="GO" id="GO:0006423">
    <property type="term" value="P:cysteinyl-tRNA aminoacylation"/>
    <property type="evidence" value="ECO:0007669"/>
    <property type="project" value="TreeGrafter"/>
</dbReference>
<keyword evidence="2" id="KW-0547">Nucleotide-binding</keyword>
<feature type="region of interest" description="Disordered" evidence="4">
    <location>
        <begin position="1"/>
        <end position="26"/>
    </location>
</feature>
<dbReference type="RefSeq" id="XP_004993425.1">
    <property type="nucleotide sequence ID" value="XM_004993368.1"/>
</dbReference>
<evidence type="ECO:0000256" key="1">
    <source>
        <dbReference type="ARBA" id="ARBA00022598"/>
    </source>
</evidence>
<evidence type="ECO:0000259" key="5">
    <source>
        <dbReference type="Pfam" id="PF01406"/>
    </source>
</evidence>
<organism evidence="7">
    <name type="scientific">Salpingoeca rosetta (strain ATCC 50818 / BSB-021)</name>
    <dbReference type="NCBI Taxonomy" id="946362"/>
    <lineage>
        <taxon>Eukaryota</taxon>
        <taxon>Choanoflagellata</taxon>
        <taxon>Craspedida</taxon>
        <taxon>Salpingoecidae</taxon>
        <taxon>Salpingoeca</taxon>
    </lineage>
</organism>
<evidence type="ECO:0000256" key="3">
    <source>
        <dbReference type="ARBA" id="ARBA00022840"/>
    </source>
</evidence>
<dbReference type="Proteomes" id="UP000007799">
    <property type="component" value="Unassembled WGS sequence"/>
</dbReference>
<dbReference type="InterPro" id="IPR024909">
    <property type="entry name" value="Cys-tRNA/MSH_ligase"/>
</dbReference>
<accession>F2UBJ6</accession>
<gene>
    <name evidence="6" type="ORF">PTSG_05557</name>
</gene>
<dbReference type="InParanoid" id="F2UBJ6"/>
<sequence>MSDGAEGSAAKQQQVEEAWRWSPPPGSDASLKLTDVYTDEEVTLERSWSTITFLVQPITATKAAPSVRLLRTLISADTTRRVLQSSFGFNVLFALCVDDLGVDAETARAFEEELVKALKAANILPPSLMLRASDYIEEAKTTMDTLLKNAHAYEADGEIMLGSDTNPALWVKGSGDAQTFDASWGKGRPTATGIAMALTAGALDAPLDIVFGGEGTANVSSVEALNAALKSASAVTAAPVISTPVCLQAKATTMDADAVGVGNDDATTVAEAATSPRLRLAVLRQSVFDDVALNAEALKDITHIEQQITAFLAAMSEQTSVYTQDRFEVLTQHDQDLMLNFFQLRQEIHKSLCNNINTAAVLDHLLAIIATVAAYTTAQAAATKPLHVASLRQIGLFVTGLLVRLGVSFDMHAATIGFAVAAVATPEEIAARRKEFSQVFAKFFEQLSSGPDADAYKSIIDQARAEGIF</sequence>
<dbReference type="STRING" id="946362.F2UBJ6"/>
<feature type="domain" description="tRNA synthetases class I catalytic" evidence="5">
    <location>
        <begin position="71"/>
        <end position="163"/>
    </location>
</feature>
<keyword evidence="3" id="KW-0067">ATP-binding</keyword>
<dbReference type="SUPFAM" id="SSF52374">
    <property type="entry name" value="Nucleotidylyl transferase"/>
    <property type="match status" value="1"/>
</dbReference>
<dbReference type="InterPro" id="IPR014729">
    <property type="entry name" value="Rossmann-like_a/b/a_fold"/>
</dbReference>
<dbReference type="KEGG" id="sre:PTSG_05557"/>
<protein>
    <recommendedName>
        <fullName evidence="5">tRNA synthetases class I catalytic domain-containing protein</fullName>
    </recommendedName>
</protein>
<keyword evidence="7" id="KW-1185">Reference proteome</keyword>
<dbReference type="GeneID" id="16074002"/>
<dbReference type="EMBL" id="GL832967">
    <property type="protein sequence ID" value="EGD73862.1"/>
    <property type="molecule type" value="Genomic_DNA"/>
</dbReference>
<dbReference type="InterPro" id="IPR032678">
    <property type="entry name" value="tRNA-synt_1_cat_dom"/>
</dbReference>
<dbReference type="eggNOG" id="KOG2007">
    <property type="taxonomic scope" value="Eukaryota"/>
</dbReference>
<evidence type="ECO:0000313" key="6">
    <source>
        <dbReference type="EMBL" id="EGD73862.1"/>
    </source>
</evidence>
<evidence type="ECO:0000313" key="7">
    <source>
        <dbReference type="Proteomes" id="UP000007799"/>
    </source>
</evidence>
<dbReference type="GO" id="GO:0004817">
    <property type="term" value="F:cysteine-tRNA ligase activity"/>
    <property type="evidence" value="ECO:0007669"/>
    <property type="project" value="TreeGrafter"/>
</dbReference>
<dbReference type="AlphaFoldDB" id="F2UBJ6"/>
<dbReference type="GO" id="GO:0005524">
    <property type="term" value="F:ATP binding"/>
    <property type="evidence" value="ECO:0007669"/>
    <property type="project" value="UniProtKB-KW"/>
</dbReference>
<evidence type="ECO:0000256" key="2">
    <source>
        <dbReference type="ARBA" id="ARBA00022741"/>
    </source>
</evidence>
<name>F2UBJ6_SALR5</name>
<evidence type="ECO:0000256" key="4">
    <source>
        <dbReference type="SAM" id="MobiDB-lite"/>
    </source>
</evidence>
<reference evidence="6" key="1">
    <citation type="submission" date="2009-08" db="EMBL/GenBank/DDBJ databases">
        <title>Annotation of Salpingoeca rosetta.</title>
        <authorList>
            <consortium name="The Broad Institute Genome Sequencing Platform"/>
            <person name="Russ C."/>
            <person name="Cuomo C."/>
            <person name="Burger G."/>
            <person name="Gray M.W."/>
            <person name="Holland P.W.H."/>
            <person name="King N."/>
            <person name="Lang F.B.F."/>
            <person name="Roger A.J."/>
            <person name="Ruiz-Trillo I."/>
            <person name="Young S.K."/>
            <person name="Zeng Q."/>
            <person name="Gargeya S."/>
            <person name="Alvarado L."/>
            <person name="Berlin A."/>
            <person name="Chapman S.B."/>
            <person name="Chen Z."/>
            <person name="Freedman E."/>
            <person name="Gellesch M."/>
            <person name="Goldberg J."/>
            <person name="Griggs A."/>
            <person name="Gujja S."/>
            <person name="Heilman E."/>
            <person name="Heiman D."/>
            <person name="Howarth C."/>
            <person name="Mehta T."/>
            <person name="Neiman D."/>
            <person name="Pearson M."/>
            <person name="Roberts A."/>
            <person name="Saif S."/>
            <person name="Shea T."/>
            <person name="Shenoy N."/>
            <person name="Sisk P."/>
            <person name="Stolte C."/>
            <person name="Sykes S."/>
            <person name="White J."/>
            <person name="Yandava C."/>
            <person name="Haas B."/>
            <person name="Nusbaum C."/>
            <person name="Birren B."/>
        </authorList>
    </citation>
    <scope>NUCLEOTIDE SEQUENCE [LARGE SCALE GENOMIC DNA]</scope>
    <source>
        <strain evidence="6">ATCC 50818</strain>
    </source>
</reference>
<dbReference type="Pfam" id="PF01406">
    <property type="entry name" value="tRNA-synt_1e"/>
    <property type="match status" value="1"/>
</dbReference>
<dbReference type="PANTHER" id="PTHR10890">
    <property type="entry name" value="CYSTEINYL-TRNA SYNTHETASE"/>
    <property type="match status" value="1"/>
</dbReference>
<dbReference type="GO" id="GO:0005737">
    <property type="term" value="C:cytoplasm"/>
    <property type="evidence" value="ECO:0007669"/>
    <property type="project" value="TreeGrafter"/>
</dbReference>
<keyword evidence="1" id="KW-0436">Ligase</keyword>
<dbReference type="Gene3D" id="3.40.50.620">
    <property type="entry name" value="HUPs"/>
    <property type="match status" value="1"/>
</dbReference>
<dbReference type="PANTHER" id="PTHR10890:SF3">
    <property type="entry name" value="CYSTEINE--TRNA LIGASE, CYTOPLASMIC"/>
    <property type="match status" value="1"/>
</dbReference>
<proteinExistence type="predicted"/>